<evidence type="ECO:0000256" key="6">
    <source>
        <dbReference type="ARBA" id="ARBA00022964"/>
    </source>
</evidence>
<dbReference type="GO" id="GO:0034354">
    <property type="term" value="P:'de novo' NAD+ biosynthetic process from L-tryptophan"/>
    <property type="evidence" value="ECO:0007669"/>
    <property type="project" value="UniProtKB-UniRule"/>
</dbReference>
<comment type="pathway">
    <text evidence="10">Cofactor biosynthesis; NAD(+) biosynthesis; quinolinate from L-kynurenine: step 3/3.</text>
</comment>
<dbReference type="EMBL" id="JAIQCJ010002147">
    <property type="protein sequence ID" value="KAJ8781110.1"/>
    <property type="molecule type" value="Genomic_DNA"/>
</dbReference>
<evidence type="ECO:0000256" key="10">
    <source>
        <dbReference type="HAMAP-Rule" id="MF_03019"/>
    </source>
</evidence>
<comment type="function">
    <text evidence="2 10">Catalyzes the oxidative ring opening of 3-hydroxyanthranilate to 2-amino-3-carboxymuconate semialdehyde, which spontaneously cyclizes to quinolinate.</text>
</comment>
<feature type="binding site" evidence="10">
    <location>
        <position position="316"/>
    </location>
    <ligand>
        <name>Fe cation</name>
        <dbReference type="ChEBI" id="CHEBI:24875"/>
        <note>catalytic</note>
    </ligand>
</feature>
<comment type="caution">
    <text evidence="12">The sequence shown here is derived from an EMBL/GenBank/DDBJ whole genome shotgun (WGS) entry which is preliminary data.</text>
</comment>
<sequence>MLWASGPSSREWSPRSGPDSQRAPRRSRPWVRGSSREPAPGTRARPVERAPGIFDDEAQVGPHHRCSAPALPVRIPGTGTRDWVPLKEMPRKRAQQVNVRVRAAGWCVWRFASQEQAPREAGLEQEPGCGRRAGLVPRGGAERVGLRSWAADAPGCRLCPAPPRDRSKYAVSALPCDRASQHHARAASGEGVRRTLKGLLSLLPGLFFRLLLHSCRRAASGQVPPSRFPARQPQAAAPQQTYVPTRGRAEARPSDGAEDTALERGSSEAMERPVRVKAWVEENRASFLPPVCNQLLHQKQLKIMFVGGPNTRKDYHIEEGEEVFYQLEGDMLLQVLEQGKHRDVVIRQGEIFLLPAGVPHSPQRFANTVGLVIERRRLKTELDALRYYIGDTTDVLFEKWFYCEDLGTQLAPIIQEFLSSEQHRTGKPNPDQLLKEPPFPLSTRSVMEPMSLEAWLDGHRKELHAGIPLSLFGDTYETQVMVRGQGSSEGPRQDVDVWLWQLASGPGGGAEGSSVVTMEGQRLSLTPDDSLLVPAGTAYSWERGQGSTALSVTQDPARKKPLG</sequence>
<evidence type="ECO:0000313" key="13">
    <source>
        <dbReference type="Proteomes" id="UP001159641"/>
    </source>
</evidence>
<dbReference type="AlphaFoldDB" id="A0AB34GRN0"/>
<comment type="subunit">
    <text evidence="10">Monomer.</text>
</comment>
<comment type="catalytic activity">
    <reaction evidence="9 10">
        <text>3-hydroxyanthranilate + O2 = (2Z,4Z)-2-amino-3-carboxymuconate 6-semialdehyde</text>
        <dbReference type="Rhea" id="RHEA:17953"/>
        <dbReference type="ChEBI" id="CHEBI:15379"/>
        <dbReference type="ChEBI" id="CHEBI:36559"/>
        <dbReference type="ChEBI" id="CHEBI:77612"/>
        <dbReference type="EC" id="1.13.11.6"/>
    </reaction>
</comment>
<dbReference type="InterPro" id="IPR011051">
    <property type="entry name" value="RmlC_Cupin_sf"/>
</dbReference>
<evidence type="ECO:0000256" key="4">
    <source>
        <dbReference type="ARBA" id="ARBA00022642"/>
    </source>
</evidence>
<dbReference type="HAMAP" id="MF_00825">
    <property type="entry name" value="3_HAO"/>
    <property type="match status" value="1"/>
</dbReference>
<feature type="binding site" evidence="10">
    <location>
        <position position="322"/>
    </location>
    <ligand>
        <name>substrate</name>
    </ligand>
</feature>
<feature type="compositionally biased region" description="Basic and acidic residues" evidence="11">
    <location>
        <begin position="247"/>
        <end position="268"/>
    </location>
</feature>
<dbReference type="InterPro" id="IPR014710">
    <property type="entry name" value="RmlC-like_jellyroll"/>
</dbReference>
<proteinExistence type="inferred from homology"/>
<feature type="compositionally biased region" description="Low complexity" evidence="11">
    <location>
        <begin position="224"/>
        <end position="240"/>
    </location>
</feature>
<evidence type="ECO:0000256" key="8">
    <source>
        <dbReference type="ARBA" id="ARBA00023004"/>
    </source>
</evidence>
<feature type="binding site" evidence="10">
    <location>
        <position position="374"/>
    </location>
    <ligand>
        <name>substrate</name>
    </ligand>
</feature>
<evidence type="ECO:0000256" key="5">
    <source>
        <dbReference type="ARBA" id="ARBA00022723"/>
    </source>
</evidence>
<feature type="region of interest" description="Disordered" evidence="11">
    <location>
        <begin position="1"/>
        <end position="52"/>
    </location>
</feature>
<dbReference type="NCBIfam" id="TIGR03037">
    <property type="entry name" value="anthran_nbaC"/>
    <property type="match status" value="1"/>
</dbReference>
<evidence type="ECO:0000256" key="7">
    <source>
        <dbReference type="ARBA" id="ARBA00023002"/>
    </source>
</evidence>
<feature type="binding site" evidence="10">
    <location>
        <position position="364"/>
    </location>
    <ligand>
        <name>substrate</name>
    </ligand>
</feature>
<feature type="region of interest" description="Domain A (catalytic)" evidence="10">
    <location>
        <begin position="1"/>
        <end position="485"/>
    </location>
</feature>
<reference evidence="12 13" key="1">
    <citation type="submission" date="2022-11" db="EMBL/GenBank/DDBJ databases">
        <title>Whole genome sequence of Eschrichtius robustus ER-17-0199.</title>
        <authorList>
            <person name="Bruniche-Olsen A."/>
            <person name="Black A.N."/>
            <person name="Fields C.J."/>
            <person name="Walden K."/>
            <person name="Dewoody J.A."/>
        </authorList>
    </citation>
    <scope>NUCLEOTIDE SEQUENCE [LARGE SCALE GENOMIC DNA]</scope>
    <source>
        <strain evidence="12">ER-17-0199</strain>
        <tissue evidence="12">Blubber</tissue>
    </source>
</reference>
<feature type="binding site" evidence="10">
    <location>
        <position position="322"/>
    </location>
    <ligand>
        <name>Fe cation</name>
        <dbReference type="ChEBI" id="CHEBI:24875"/>
        <note>catalytic</note>
    </ligand>
</feature>
<feature type="binding site" evidence="10">
    <location>
        <position position="360"/>
    </location>
    <ligand>
        <name>Fe cation</name>
        <dbReference type="ChEBI" id="CHEBI:24875"/>
        <note>catalytic</note>
    </ligand>
</feature>
<feature type="compositionally biased region" description="Polar residues" evidence="11">
    <location>
        <begin position="1"/>
        <end position="11"/>
    </location>
</feature>
<dbReference type="GO" id="GO:0005737">
    <property type="term" value="C:cytoplasm"/>
    <property type="evidence" value="ECO:0007669"/>
    <property type="project" value="UniProtKB-SubCell"/>
</dbReference>
<evidence type="ECO:0000313" key="12">
    <source>
        <dbReference type="EMBL" id="KAJ8781110.1"/>
    </source>
</evidence>
<evidence type="ECO:0000256" key="1">
    <source>
        <dbReference type="ARBA" id="ARBA00001954"/>
    </source>
</evidence>
<dbReference type="GO" id="GO:0006569">
    <property type="term" value="P:L-tryptophan catabolic process"/>
    <property type="evidence" value="ECO:0007669"/>
    <property type="project" value="UniProtKB-UniRule"/>
</dbReference>
<evidence type="ECO:0000256" key="11">
    <source>
        <dbReference type="SAM" id="MobiDB-lite"/>
    </source>
</evidence>
<comment type="subcellular location">
    <subcellularLocation>
        <location evidence="10">Cytoplasm</location>
    </subcellularLocation>
</comment>
<dbReference type="Proteomes" id="UP001159641">
    <property type="component" value="Unassembled WGS sequence"/>
</dbReference>
<gene>
    <name evidence="10" type="primary">HAAO</name>
    <name evidence="12" type="ORF">J1605_011094</name>
</gene>
<dbReference type="InterPro" id="IPR010329">
    <property type="entry name" value="3hydroanth_dOase"/>
</dbReference>
<organism evidence="12 13">
    <name type="scientific">Eschrichtius robustus</name>
    <name type="common">California gray whale</name>
    <name type="synonym">Eschrichtius gibbosus</name>
    <dbReference type="NCBI Taxonomy" id="9764"/>
    <lineage>
        <taxon>Eukaryota</taxon>
        <taxon>Metazoa</taxon>
        <taxon>Chordata</taxon>
        <taxon>Craniata</taxon>
        <taxon>Vertebrata</taxon>
        <taxon>Euteleostomi</taxon>
        <taxon>Mammalia</taxon>
        <taxon>Eutheria</taxon>
        <taxon>Laurasiatheria</taxon>
        <taxon>Artiodactyla</taxon>
        <taxon>Whippomorpha</taxon>
        <taxon>Cetacea</taxon>
        <taxon>Mysticeti</taxon>
        <taxon>Eschrichtiidae</taxon>
        <taxon>Eschrichtius</taxon>
    </lineage>
</organism>
<dbReference type="GO" id="GO:0019805">
    <property type="term" value="P:quinolinate biosynthetic process"/>
    <property type="evidence" value="ECO:0007669"/>
    <property type="project" value="UniProtKB-UniRule"/>
</dbReference>
<dbReference type="GO" id="GO:0000334">
    <property type="term" value="F:3-hydroxyanthranilate 3,4-dioxygenase activity"/>
    <property type="evidence" value="ECO:0007669"/>
    <property type="project" value="UniProtKB-UniRule"/>
</dbReference>
<keyword evidence="4 10" id="KW-0662">Pyridine nucleotide biosynthesis</keyword>
<dbReference type="GO" id="GO:0043420">
    <property type="term" value="P:anthranilate metabolic process"/>
    <property type="evidence" value="ECO:0007669"/>
    <property type="project" value="UniProtKB-UniRule"/>
</dbReference>
<keyword evidence="8 10" id="KW-0408">Iron</keyword>
<keyword evidence="13" id="KW-1185">Reference proteome</keyword>
<evidence type="ECO:0000256" key="3">
    <source>
        <dbReference type="ARBA" id="ARBA00022490"/>
    </source>
</evidence>
<dbReference type="Gene3D" id="2.60.120.10">
    <property type="entry name" value="Jelly Rolls"/>
    <property type="match status" value="1"/>
</dbReference>
<comment type="caution">
    <text evidence="10">Lacks conserved residue(s) required for the propagation of feature annotation.</text>
</comment>
<feature type="compositionally biased region" description="Polar residues" evidence="11">
    <location>
        <begin position="545"/>
        <end position="554"/>
    </location>
</feature>
<keyword evidence="7 10" id="KW-0560">Oxidoreductase</keyword>
<accession>A0AB34GRN0</accession>
<dbReference type="Pfam" id="PF06052">
    <property type="entry name" value="3-HAO"/>
    <property type="match status" value="1"/>
</dbReference>
<feature type="region of interest" description="Disordered" evidence="11">
    <location>
        <begin position="221"/>
        <end position="268"/>
    </location>
</feature>
<dbReference type="EC" id="1.13.11.6" evidence="10"/>
<feature type="binding site" evidence="10">
    <location>
        <position position="312"/>
    </location>
    <ligand>
        <name>O2</name>
        <dbReference type="ChEBI" id="CHEBI:15379"/>
    </ligand>
</feature>
<dbReference type="CDD" id="cd06123">
    <property type="entry name" value="cupin_HAO"/>
    <property type="match status" value="1"/>
</dbReference>
<comment type="cofactor">
    <cofactor evidence="1 10">
        <name>Fe(2+)</name>
        <dbReference type="ChEBI" id="CHEBI:29033"/>
    </cofactor>
</comment>
<dbReference type="SUPFAM" id="SSF51182">
    <property type="entry name" value="RmlC-like cupins"/>
    <property type="match status" value="2"/>
</dbReference>
<keyword evidence="3 10" id="KW-0963">Cytoplasm</keyword>
<dbReference type="FunFam" id="2.60.120.10:FF:000077">
    <property type="entry name" value="3-hydroxyanthranilate 3,4-dioxygenase"/>
    <property type="match status" value="1"/>
</dbReference>
<feature type="region of interest" description="Disordered" evidence="11">
    <location>
        <begin position="543"/>
        <end position="563"/>
    </location>
</feature>
<name>A0AB34GRN0_ESCRO</name>
<dbReference type="GO" id="GO:0008198">
    <property type="term" value="F:ferrous iron binding"/>
    <property type="evidence" value="ECO:0007669"/>
    <property type="project" value="UniProtKB-UniRule"/>
</dbReference>
<keyword evidence="6 10" id="KW-0223">Dioxygenase</keyword>
<comment type="similarity">
    <text evidence="10">Belongs to the 3-HAO family.</text>
</comment>
<evidence type="ECO:0000256" key="2">
    <source>
        <dbReference type="ARBA" id="ARBA00002752"/>
    </source>
</evidence>
<dbReference type="PANTHER" id="PTHR15497:SF1">
    <property type="entry name" value="3-HYDROXYANTHRANILATE 3,4-DIOXYGENASE"/>
    <property type="match status" value="1"/>
</dbReference>
<keyword evidence="5 10" id="KW-0479">Metal-binding</keyword>
<dbReference type="PANTHER" id="PTHR15497">
    <property type="entry name" value="3-HYDROXYANTHRANILATE 3,4-DIOXYGENASE"/>
    <property type="match status" value="1"/>
</dbReference>
<evidence type="ECO:0000256" key="9">
    <source>
        <dbReference type="ARBA" id="ARBA00052793"/>
    </source>
</evidence>
<feature type="region of interest" description="Domain B" evidence="10">
    <location>
        <begin position="485"/>
        <end position="563"/>
    </location>
</feature>
<protein>
    <recommendedName>
        <fullName evidence="10">3-hydroxyanthranilate 3,4-dioxygenase</fullName>
        <ecNumber evidence="10">1.13.11.6</ecNumber>
    </recommendedName>
    <alternativeName>
        <fullName evidence="10">3-hydroxyanthranilate oxygenase</fullName>
        <shortName evidence="10">3-HAO</shortName>
    </alternativeName>
    <alternativeName>
        <fullName evidence="10">3-hydroxyanthranilic acid dioxygenase</fullName>
        <shortName evidence="10">HAD</shortName>
    </alternativeName>
</protein>